<reference evidence="1 2" key="1">
    <citation type="submission" date="2020-11" db="EMBL/GenBank/DDBJ databases">
        <title>Closed and high quality bacterial genomes of the OMM12 community.</title>
        <authorList>
            <person name="Marbouty M."/>
            <person name="Lamy-Besnier Q."/>
            <person name="Debarbieux L."/>
            <person name="Koszul R."/>
        </authorList>
    </citation>
    <scope>NUCLEOTIDE SEQUENCE [LARGE SCALE GENOMIC DNA]</scope>
    <source>
        <strain evidence="1 2">KB18</strain>
    </source>
</reference>
<dbReference type="EMBL" id="CP065321">
    <property type="protein sequence ID" value="QQR31349.1"/>
    <property type="molecule type" value="Genomic_DNA"/>
</dbReference>
<protein>
    <submittedName>
        <fullName evidence="1">Uncharacterized protein</fullName>
    </submittedName>
</protein>
<proteinExistence type="predicted"/>
<evidence type="ECO:0000313" key="2">
    <source>
        <dbReference type="Proteomes" id="UP000596035"/>
    </source>
</evidence>
<evidence type="ECO:0000313" key="1">
    <source>
        <dbReference type="EMBL" id="QQR31349.1"/>
    </source>
</evidence>
<accession>A0AA92LDG8</accession>
<dbReference type="AlphaFoldDB" id="A0AA92LDG8"/>
<dbReference type="RefSeq" id="WP_157130655.1">
    <property type="nucleotide sequence ID" value="NZ_CP021422.1"/>
</dbReference>
<organism evidence="1 2">
    <name type="scientific">Acutalibacter muris</name>
    <dbReference type="NCBI Taxonomy" id="1796620"/>
    <lineage>
        <taxon>Bacteria</taxon>
        <taxon>Bacillati</taxon>
        <taxon>Bacillota</taxon>
        <taxon>Clostridia</taxon>
        <taxon>Eubacteriales</taxon>
        <taxon>Acutalibacteraceae</taxon>
        <taxon>Acutalibacter</taxon>
    </lineage>
</organism>
<dbReference type="Proteomes" id="UP000596035">
    <property type="component" value="Chromosome"/>
</dbReference>
<name>A0AA92LDG8_9FIRM</name>
<gene>
    <name evidence="1" type="ORF">I5Q82_06670</name>
</gene>
<sequence length="49" mass="5543">MKGECAMVRAAEGEHGITQEERRAYEERFAAFREFAARERGAILKALEG</sequence>